<dbReference type="Pfam" id="PF00072">
    <property type="entry name" value="Response_reg"/>
    <property type="match status" value="1"/>
</dbReference>
<evidence type="ECO:0000256" key="2">
    <source>
        <dbReference type="ARBA" id="ARBA00024867"/>
    </source>
</evidence>
<dbReference type="SMART" id="SM00448">
    <property type="entry name" value="REC"/>
    <property type="match status" value="1"/>
</dbReference>
<dbReference type="SUPFAM" id="SSF55785">
    <property type="entry name" value="PYP-like sensor domain (PAS domain)"/>
    <property type="match status" value="1"/>
</dbReference>
<dbReference type="Gene3D" id="3.40.50.2300">
    <property type="match status" value="1"/>
</dbReference>
<evidence type="ECO:0000259" key="5">
    <source>
        <dbReference type="PROSITE" id="PS50887"/>
    </source>
</evidence>
<dbReference type="PROSITE" id="PS51832">
    <property type="entry name" value="HD_GYP"/>
    <property type="match status" value="1"/>
</dbReference>
<dbReference type="PROSITE" id="PS50110">
    <property type="entry name" value="RESPONSE_REGULATORY"/>
    <property type="match status" value="1"/>
</dbReference>
<feature type="domain" description="Response regulatory" evidence="4">
    <location>
        <begin position="7"/>
        <end position="124"/>
    </location>
</feature>
<dbReference type="InterPro" id="IPR029787">
    <property type="entry name" value="Nucleotide_cyclase"/>
</dbReference>
<evidence type="ECO:0000256" key="3">
    <source>
        <dbReference type="PROSITE-ProRule" id="PRU00169"/>
    </source>
</evidence>
<dbReference type="PANTHER" id="PTHR45228">
    <property type="entry name" value="CYCLIC DI-GMP PHOSPHODIESTERASE TM_0186-RELATED"/>
    <property type="match status" value="1"/>
</dbReference>
<dbReference type="NCBIfam" id="TIGR00254">
    <property type="entry name" value="GGDEF"/>
    <property type="match status" value="1"/>
</dbReference>
<dbReference type="SUPFAM" id="SSF109604">
    <property type="entry name" value="HD-domain/PDEase-like"/>
    <property type="match status" value="1"/>
</dbReference>
<dbReference type="PANTHER" id="PTHR45228:SF4">
    <property type="entry name" value="LIPOPROTEIN"/>
    <property type="match status" value="1"/>
</dbReference>
<dbReference type="CDD" id="cd01949">
    <property type="entry name" value="GGDEF"/>
    <property type="match status" value="1"/>
</dbReference>
<dbReference type="InterPro" id="IPR037522">
    <property type="entry name" value="HD_GYP_dom"/>
</dbReference>
<dbReference type="InterPro" id="IPR011006">
    <property type="entry name" value="CheY-like_superfamily"/>
</dbReference>
<dbReference type="Pfam" id="PF00990">
    <property type="entry name" value="GGDEF"/>
    <property type="match status" value="1"/>
</dbReference>
<comment type="function">
    <text evidence="2">May play the central regulatory role in sporulation. It may be an element of the effector pathway responsible for the activation of sporulation genes in response to nutritional stress. Spo0A may act in concert with spo0H (a sigma factor) to control the expression of some genes that are critical to the sporulation process.</text>
</comment>
<dbReference type="InterPro" id="IPR001789">
    <property type="entry name" value="Sig_transdc_resp-reg_receiver"/>
</dbReference>
<dbReference type="InterPro" id="IPR000160">
    <property type="entry name" value="GGDEF_dom"/>
</dbReference>
<dbReference type="SUPFAM" id="SSF52172">
    <property type="entry name" value="CheY-like"/>
    <property type="match status" value="1"/>
</dbReference>
<accession>A0A6N3H9Q2</accession>
<name>A0A6N3H9Q2_EUBLI</name>
<dbReference type="SMART" id="SM00471">
    <property type="entry name" value="HDc"/>
    <property type="match status" value="1"/>
</dbReference>
<evidence type="ECO:0000313" key="7">
    <source>
        <dbReference type="EMBL" id="VYU73797.1"/>
    </source>
</evidence>
<dbReference type="CDD" id="cd00077">
    <property type="entry name" value="HDc"/>
    <property type="match status" value="1"/>
</dbReference>
<dbReference type="GO" id="GO:0000160">
    <property type="term" value="P:phosphorelay signal transduction system"/>
    <property type="evidence" value="ECO:0007669"/>
    <property type="project" value="InterPro"/>
</dbReference>
<evidence type="ECO:0000259" key="6">
    <source>
        <dbReference type="PROSITE" id="PS51832"/>
    </source>
</evidence>
<evidence type="ECO:0000256" key="1">
    <source>
        <dbReference type="ARBA" id="ARBA00018672"/>
    </source>
</evidence>
<dbReference type="Pfam" id="PF13487">
    <property type="entry name" value="HD_5"/>
    <property type="match status" value="1"/>
</dbReference>
<protein>
    <recommendedName>
        <fullName evidence="1">Stage 0 sporulation protein A homolog</fullName>
    </recommendedName>
</protein>
<feature type="domain" description="GGDEF" evidence="5">
    <location>
        <begin position="559"/>
        <end position="692"/>
    </location>
</feature>
<feature type="domain" description="HD-GYP" evidence="6">
    <location>
        <begin position="151"/>
        <end position="359"/>
    </location>
</feature>
<proteinExistence type="predicted"/>
<feature type="modified residue" description="4-aspartylphosphate" evidence="3">
    <location>
        <position position="57"/>
    </location>
</feature>
<gene>
    <name evidence="7" type="primary">rpfG_3</name>
    <name evidence="7" type="ORF">ELLFYP34_01091</name>
</gene>
<dbReference type="GO" id="GO:0016787">
    <property type="term" value="F:hydrolase activity"/>
    <property type="evidence" value="ECO:0007669"/>
    <property type="project" value="UniProtKB-KW"/>
</dbReference>
<dbReference type="PROSITE" id="PS50887">
    <property type="entry name" value="GGDEF"/>
    <property type="match status" value="1"/>
</dbReference>
<dbReference type="InterPro" id="IPR003607">
    <property type="entry name" value="HD/PDEase_dom"/>
</dbReference>
<dbReference type="InterPro" id="IPR035965">
    <property type="entry name" value="PAS-like_dom_sf"/>
</dbReference>
<dbReference type="InterPro" id="IPR043128">
    <property type="entry name" value="Rev_trsase/Diguanyl_cyclase"/>
</dbReference>
<dbReference type="SUPFAM" id="SSF55073">
    <property type="entry name" value="Nucleotide cyclase"/>
    <property type="match status" value="1"/>
</dbReference>
<dbReference type="Gene3D" id="3.30.450.20">
    <property type="entry name" value="PAS domain"/>
    <property type="match status" value="1"/>
</dbReference>
<dbReference type="SMART" id="SM00267">
    <property type="entry name" value="GGDEF"/>
    <property type="match status" value="1"/>
</dbReference>
<dbReference type="AlphaFoldDB" id="A0A6N3H9Q2"/>
<keyword evidence="7" id="KW-0378">Hydrolase</keyword>
<dbReference type="Gene3D" id="1.10.3210.10">
    <property type="entry name" value="Hypothetical protein af1432"/>
    <property type="match status" value="1"/>
</dbReference>
<dbReference type="InterPro" id="IPR052020">
    <property type="entry name" value="Cyclic_di-GMP/3'3'-cGAMP_PDE"/>
</dbReference>
<dbReference type="EMBL" id="CACRTR010000023">
    <property type="protein sequence ID" value="VYU73797.1"/>
    <property type="molecule type" value="Genomic_DNA"/>
</dbReference>
<organism evidence="7">
    <name type="scientific">Eubacterium limosum</name>
    <dbReference type="NCBI Taxonomy" id="1736"/>
    <lineage>
        <taxon>Bacteria</taxon>
        <taxon>Bacillati</taxon>
        <taxon>Bacillota</taxon>
        <taxon>Clostridia</taxon>
        <taxon>Eubacteriales</taxon>
        <taxon>Eubacteriaceae</taxon>
        <taxon>Eubacterium</taxon>
    </lineage>
</organism>
<dbReference type="Gene3D" id="3.30.70.270">
    <property type="match status" value="1"/>
</dbReference>
<evidence type="ECO:0000259" key="4">
    <source>
        <dbReference type="PROSITE" id="PS50110"/>
    </source>
</evidence>
<reference evidence="7" key="1">
    <citation type="submission" date="2019-11" db="EMBL/GenBank/DDBJ databases">
        <authorList>
            <person name="Feng L."/>
        </authorList>
    </citation>
    <scope>NUCLEOTIDE SEQUENCE</scope>
    <source>
        <strain evidence="7">ElimosumLFYP34</strain>
    </source>
</reference>
<keyword evidence="3" id="KW-0597">Phosphoprotein</keyword>
<sequence>MNDNEKIILIADDIELNRAIIAEIFNKNYRIIEVENGRKVLDAIAVHGRAIKMVLLDIIMPEMDGYEVLQAMAGNGWLKQIPVIIITSDSSEKAALRCYNLGVSDMVKKPFNPEIVRRRVENVIELYAHKFDLETMIKNQITTMEEQEARLNQANSFVIDALSTVIEFRSGESGQHIQRMRGLTRYLTNNLVHLYPEYDMEPAMVEAVASAATMHDIGKIAIPDSVLLKPGKLTDKEFEVMKTHTIRGCEILETLDYTQDEDYFKLCYEICRYHHERWDGKGYPEGLREDEIPIWAQIVSLADVYDALTSERVYKPPYSHEQAVTMILNGECGVFNPKLIACFKECVNHIRDNLDENTEKTAGEGLVPYRPSSHVKPLRLTDIEEMDTISERVMWLLEVEQEKYRVLSEMSGEIIFDYNLLSDRIEFSEKASDIFGMDTQIEHFIKRIQESGFIEQEQFKELIDSIKKITPEQPFFRQELRLKLKDSSYEWYDLYANAIFDSDMGRCISILGKITNIHERKKRSDLLYQQANTDPLTGLFNRNALNEHIYAVLADPVLKNAAVMIIDLDNFKAVNDNFGHLYGDGVLKEISREIRERVRETDIIGRIGGDEFVVFMENYGDESVLEKRAEAFCRALRKRYEEDDVECAISGSIGIACFPRDGKTYDELLVKADQALYYIKKEHKNDYAFYRDEIRQTHFHSVLSEVDA</sequence>